<sequence>MSRLAVFSLLVAGALWTSALLNSGGAWASTAPPKAEAALVVRNTQGDTLVSIPMPEGATWCLEWNHSVTSIRVQDCYRHDAGRMVLERSHQPDFAAGLGHVLGRGRQVSDGAGGYWIEDINEPVPGNRYRLRVGSLAVDHRLLHEGRRISLSEQAADQAVTIQLQTGQLETNQVDP</sequence>
<feature type="signal peptide" evidence="1">
    <location>
        <begin position="1"/>
        <end position="28"/>
    </location>
</feature>
<dbReference type="InterPro" id="IPR015001">
    <property type="entry name" value="DUF1850"/>
</dbReference>
<dbReference type="Pfam" id="PF08905">
    <property type="entry name" value="DUF1850"/>
    <property type="match status" value="1"/>
</dbReference>
<reference evidence="2 3" key="1">
    <citation type="submission" date="2018-07" db="EMBL/GenBank/DDBJ databases">
        <title>Halomonas rutogse sp. nov., isolated from Lake TangqianCo on Tibetan Plateau.</title>
        <authorList>
            <person name="Lu H."/>
            <person name="Xing P."/>
            <person name="Wu Q."/>
        </authorList>
    </citation>
    <scope>NUCLEOTIDE SEQUENCE [LARGE SCALE GENOMIC DNA]</scope>
    <source>
        <strain evidence="2 3">TQ8S</strain>
    </source>
</reference>
<proteinExistence type="predicted"/>
<accession>A0A368U5K1</accession>
<dbReference type="Proteomes" id="UP000253204">
    <property type="component" value="Unassembled WGS sequence"/>
</dbReference>
<dbReference type="OrthoDB" id="7345320at2"/>
<protein>
    <submittedName>
        <fullName evidence="2">DUF1850 domain-containing protein</fullName>
    </submittedName>
</protein>
<dbReference type="AlphaFoldDB" id="A0A368U5K1"/>
<organism evidence="2 3">
    <name type="scientific">Vreelandella rituensis</name>
    <dbReference type="NCBI Taxonomy" id="2282306"/>
    <lineage>
        <taxon>Bacteria</taxon>
        <taxon>Pseudomonadati</taxon>
        <taxon>Pseudomonadota</taxon>
        <taxon>Gammaproteobacteria</taxon>
        <taxon>Oceanospirillales</taxon>
        <taxon>Halomonadaceae</taxon>
        <taxon>Vreelandella</taxon>
    </lineage>
</organism>
<evidence type="ECO:0000256" key="1">
    <source>
        <dbReference type="SAM" id="SignalP"/>
    </source>
</evidence>
<comment type="caution">
    <text evidence="2">The sequence shown here is derived from an EMBL/GenBank/DDBJ whole genome shotgun (WGS) entry which is preliminary data.</text>
</comment>
<keyword evidence="1" id="KW-0732">Signal</keyword>
<gene>
    <name evidence="2" type="ORF">DU506_10505</name>
</gene>
<evidence type="ECO:0000313" key="2">
    <source>
        <dbReference type="EMBL" id="RCV91382.1"/>
    </source>
</evidence>
<evidence type="ECO:0000313" key="3">
    <source>
        <dbReference type="Proteomes" id="UP000253204"/>
    </source>
</evidence>
<feature type="chain" id="PRO_5017042844" evidence="1">
    <location>
        <begin position="29"/>
        <end position="176"/>
    </location>
</feature>
<dbReference type="EMBL" id="QPIJ01000022">
    <property type="protein sequence ID" value="RCV91382.1"/>
    <property type="molecule type" value="Genomic_DNA"/>
</dbReference>
<keyword evidence="3" id="KW-1185">Reference proteome</keyword>
<name>A0A368U5K1_9GAMM</name>